<sequence length="237" mass="27560">MANSGQYNTNQNKIEVSKIVKMLAVLLIILAVPMILKTFFPFSLSLIQKIEDFESTQIYNVKNDDRQNDIIQISLDNIKNLQNLEVKGELQYYEQKIKLFGKFCFFIGIYVFLLTQITMIMRVLSGQSTPLLKKDFFIIEYMNRSIANTIEQSLIFILVLGYYFLVVCKIQNVLFVYSSVLLFIFGRIVFIIMYYIAHKTGISTLRSLGFILTVAPYAFMILETMGYKIYGNNHIQY</sequence>
<reference evidence="6 7" key="1">
    <citation type="journal article" date="2015" name="Sci. Rep.">
        <title>Genome of the facultative scuticociliatosis pathogen Pseudocohnilembus persalinus provides insight into its virulence through horizontal gene transfer.</title>
        <authorList>
            <person name="Xiong J."/>
            <person name="Wang G."/>
            <person name="Cheng J."/>
            <person name="Tian M."/>
            <person name="Pan X."/>
            <person name="Warren A."/>
            <person name="Jiang C."/>
            <person name="Yuan D."/>
            <person name="Miao W."/>
        </authorList>
    </citation>
    <scope>NUCLEOTIDE SEQUENCE [LARGE SCALE GENOMIC DNA]</scope>
    <source>
        <strain evidence="6">36N120E</strain>
    </source>
</reference>
<protein>
    <submittedName>
        <fullName evidence="6">Uncharacterized protein</fullName>
    </submittedName>
</protein>
<dbReference type="InterPro" id="IPR001129">
    <property type="entry name" value="Membr-assoc_MAPEG"/>
</dbReference>
<feature type="transmembrane region" description="Helical" evidence="5">
    <location>
        <begin position="103"/>
        <end position="125"/>
    </location>
</feature>
<keyword evidence="7" id="KW-1185">Reference proteome</keyword>
<evidence type="ECO:0000313" key="7">
    <source>
        <dbReference type="Proteomes" id="UP000054937"/>
    </source>
</evidence>
<dbReference type="GO" id="GO:0016020">
    <property type="term" value="C:membrane"/>
    <property type="evidence" value="ECO:0007669"/>
    <property type="project" value="UniProtKB-SubCell"/>
</dbReference>
<feature type="transmembrane region" description="Helical" evidence="5">
    <location>
        <begin position="174"/>
        <end position="197"/>
    </location>
</feature>
<feature type="transmembrane region" description="Helical" evidence="5">
    <location>
        <begin position="145"/>
        <end position="167"/>
    </location>
</feature>
<dbReference type="EMBL" id="LDAU01000120">
    <property type="protein sequence ID" value="KRX04228.1"/>
    <property type="molecule type" value="Genomic_DNA"/>
</dbReference>
<evidence type="ECO:0000256" key="4">
    <source>
        <dbReference type="ARBA" id="ARBA00023136"/>
    </source>
</evidence>
<dbReference type="InterPro" id="IPR023352">
    <property type="entry name" value="MAPEG-like_dom_sf"/>
</dbReference>
<feature type="transmembrane region" description="Helical" evidence="5">
    <location>
        <begin position="20"/>
        <end position="40"/>
    </location>
</feature>
<gene>
    <name evidence="6" type="ORF">PPERSA_11352</name>
</gene>
<dbReference type="InParanoid" id="A0A0V0QPV5"/>
<dbReference type="Gene3D" id="1.20.120.550">
    <property type="entry name" value="Membrane associated eicosanoid/glutathione metabolism-like domain"/>
    <property type="match status" value="1"/>
</dbReference>
<dbReference type="Pfam" id="PF01124">
    <property type="entry name" value="MAPEG"/>
    <property type="match status" value="1"/>
</dbReference>
<feature type="transmembrane region" description="Helical" evidence="5">
    <location>
        <begin position="203"/>
        <end position="222"/>
    </location>
</feature>
<comment type="caution">
    <text evidence="6">The sequence shown here is derived from an EMBL/GenBank/DDBJ whole genome shotgun (WGS) entry which is preliminary data.</text>
</comment>
<keyword evidence="4 5" id="KW-0472">Membrane</keyword>
<name>A0A0V0QPV5_PSEPJ</name>
<evidence type="ECO:0000256" key="1">
    <source>
        <dbReference type="ARBA" id="ARBA00004370"/>
    </source>
</evidence>
<evidence type="ECO:0000313" key="6">
    <source>
        <dbReference type="EMBL" id="KRX04228.1"/>
    </source>
</evidence>
<dbReference type="AlphaFoldDB" id="A0A0V0QPV5"/>
<keyword evidence="3 5" id="KW-1133">Transmembrane helix</keyword>
<keyword evidence="2 5" id="KW-0812">Transmembrane</keyword>
<comment type="subcellular location">
    <subcellularLocation>
        <location evidence="1">Membrane</location>
    </subcellularLocation>
</comment>
<evidence type="ECO:0000256" key="2">
    <source>
        <dbReference type="ARBA" id="ARBA00022692"/>
    </source>
</evidence>
<evidence type="ECO:0000256" key="5">
    <source>
        <dbReference type="SAM" id="Phobius"/>
    </source>
</evidence>
<dbReference type="SUPFAM" id="SSF161084">
    <property type="entry name" value="MAPEG domain-like"/>
    <property type="match status" value="1"/>
</dbReference>
<organism evidence="6 7">
    <name type="scientific">Pseudocohnilembus persalinus</name>
    <name type="common">Ciliate</name>
    <dbReference type="NCBI Taxonomy" id="266149"/>
    <lineage>
        <taxon>Eukaryota</taxon>
        <taxon>Sar</taxon>
        <taxon>Alveolata</taxon>
        <taxon>Ciliophora</taxon>
        <taxon>Intramacronucleata</taxon>
        <taxon>Oligohymenophorea</taxon>
        <taxon>Scuticociliatia</taxon>
        <taxon>Philasterida</taxon>
        <taxon>Pseudocohnilembidae</taxon>
        <taxon>Pseudocohnilembus</taxon>
    </lineage>
</organism>
<proteinExistence type="predicted"/>
<evidence type="ECO:0000256" key="3">
    <source>
        <dbReference type="ARBA" id="ARBA00022989"/>
    </source>
</evidence>
<dbReference type="Proteomes" id="UP000054937">
    <property type="component" value="Unassembled WGS sequence"/>
</dbReference>
<dbReference type="OMA" id="QITMIMR"/>
<accession>A0A0V0QPV5</accession>